<dbReference type="PANTHER" id="PTHR30483">
    <property type="entry name" value="LEUCINE-SPECIFIC-BINDING PROTEIN"/>
    <property type="match status" value="1"/>
</dbReference>
<dbReference type="EMBL" id="CAEZZF010000002">
    <property type="protein sequence ID" value="CAB4742252.1"/>
    <property type="molecule type" value="Genomic_DNA"/>
</dbReference>
<dbReference type="PANTHER" id="PTHR30483:SF6">
    <property type="entry name" value="PERIPLASMIC BINDING PROTEIN OF ABC TRANSPORTER FOR NATURAL AMINO ACIDS"/>
    <property type="match status" value="1"/>
</dbReference>
<feature type="domain" description="Leucine-binding protein" evidence="4">
    <location>
        <begin position="75"/>
        <end position="378"/>
    </location>
</feature>
<dbReference type="Pfam" id="PF13458">
    <property type="entry name" value="Peripla_BP_6"/>
    <property type="match status" value="1"/>
</dbReference>
<dbReference type="SUPFAM" id="SSF53822">
    <property type="entry name" value="Periplasmic binding protein-like I"/>
    <property type="match status" value="1"/>
</dbReference>
<dbReference type="AlphaFoldDB" id="A0A6J7TMK8"/>
<name>A0A6J7TMK8_9ZZZZ</name>
<dbReference type="PRINTS" id="PR00337">
    <property type="entry name" value="LEUILEVALBP"/>
</dbReference>
<evidence type="ECO:0000313" key="6">
    <source>
        <dbReference type="EMBL" id="CAB5054017.1"/>
    </source>
</evidence>
<gene>
    <name evidence="5" type="ORF">UFOPK2837_00072</name>
    <name evidence="6" type="ORF">UFOPK4319_00283</name>
</gene>
<reference evidence="6" key="1">
    <citation type="submission" date="2020-05" db="EMBL/GenBank/DDBJ databases">
        <authorList>
            <person name="Chiriac C."/>
            <person name="Salcher M."/>
            <person name="Ghai R."/>
            <person name="Kavagutti S V."/>
        </authorList>
    </citation>
    <scope>NUCLEOTIDE SEQUENCE</scope>
</reference>
<proteinExistence type="predicted"/>
<dbReference type="EMBL" id="CAFBQN010000009">
    <property type="protein sequence ID" value="CAB5054017.1"/>
    <property type="molecule type" value="Genomic_DNA"/>
</dbReference>
<dbReference type="InterPro" id="IPR028081">
    <property type="entry name" value="Leu-bd"/>
</dbReference>
<keyword evidence="3" id="KW-0029">Amino-acid transport</keyword>
<accession>A0A6J7TMK8</accession>
<evidence type="ECO:0000256" key="3">
    <source>
        <dbReference type="ARBA" id="ARBA00022970"/>
    </source>
</evidence>
<dbReference type="InterPro" id="IPR028082">
    <property type="entry name" value="Peripla_BP_I"/>
</dbReference>
<evidence type="ECO:0000259" key="4">
    <source>
        <dbReference type="Pfam" id="PF13458"/>
    </source>
</evidence>
<evidence type="ECO:0000256" key="1">
    <source>
        <dbReference type="ARBA" id="ARBA00022448"/>
    </source>
</evidence>
<dbReference type="GO" id="GO:0006865">
    <property type="term" value="P:amino acid transport"/>
    <property type="evidence" value="ECO:0007669"/>
    <property type="project" value="UniProtKB-KW"/>
</dbReference>
<dbReference type="InterPro" id="IPR051010">
    <property type="entry name" value="BCAA_transport"/>
</dbReference>
<dbReference type="InterPro" id="IPR000709">
    <property type="entry name" value="Leu_Ile_Val-bd"/>
</dbReference>
<sequence>MKKSISLSIAIVAVSALTIGMAPQASSATAKPAKPAVGATCAKTNAKAVAANQSDLICTKVGKKLIYQIFIPKGPIKIGFSAAVTGTNALLGQSYRGGVAFAVSQINAAGGIAGHTIDLVTADGGDTNPQWVNSMNVLAEEKPVIIIGHPHSSALLAQSDMINKIGVPYFFSGGSVALTQEKLKNPWIFRVSPSDGISGVAAIDYAVDELKYTKIGILGDNTAYGIDGTAVMVGELKKKGLTAVGTESHELFATDVSAQLLKLRAAGAQLIIGWSIPVVTATTLRQVKELKLGVDYMGGRSMALTAVLGLVTNAQLDGAFGAVDNAVAADPAAASWVKAYKRYAGKNPDFFTAQYYDLVYMIKDWITKNGVKPAVLRSSILKTGVTKGIGSGSYDFSRTPGESNWSAQIVKYSGDTVAVLKTISIAP</sequence>
<protein>
    <submittedName>
        <fullName evidence="6">Unannotated protein</fullName>
    </submittedName>
</protein>
<organism evidence="6">
    <name type="scientific">freshwater metagenome</name>
    <dbReference type="NCBI Taxonomy" id="449393"/>
    <lineage>
        <taxon>unclassified sequences</taxon>
        <taxon>metagenomes</taxon>
        <taxon>ecological metagenomes</taxon>
    </lineage>
</organism>
<evidence type="ECO:0000313" key="5">
    <source>
        <dbReference type="EMBL" id="CAB4742252.1"/>
    </source>
</evidence>
<keyword evidence="2" id="KW-0732">Signal</keyword>
<dbReference type="Gene3D" id="3.40.50.2300">
    <property type="match status" value="2"/>
</dbReference>
<evidence type="ECO:0000256" key="2">
    <source>
        <dbReference type="ARBA" id="ARBA00022729"/>
    </source>
</evidence>
<keyword evidence="1" id="KW-0813">Transport</keyword>